<evidence type="ECO:0000313" key="12">
    <source>
        <dbReference type="EMBL" id="MDT0607303.1"/>
    </source>
</evidence>
<keyword evidence="4" id="KW-0808">Transferase</keyword>
<evidence type="ECO:0000313" key="13">
    <source>
        <dbReference type="Proteomes" id="UP001255246"/>
    </source>
</evidence>
<feature type="domain" description="Histidine kinase" evidence="11">
    <location>
        <begin position="483"/>
        <end position="677"/>
    </location>
</feature>
<keyword evidence="8" id="KW-0902">Two-component regulatory system</keyword>
<dbReference type="SUPFAM" id="SSF55874">
    <property type="entry name" value="ATPase domain of HSP90 chaperone/DNA topoisomerase II/histidine kinase"/>
    <property type="match status" value="1"/>
</dbReference>
<keyword evidence="9" id="KW-0175">Coiled coil</keyword>
<dbReference type="Proteomes" id="UP001255246">
    <property type="component" value="Unassembled WGS sequence"/>
</dbReference>
<keyword evidence="10" id="KW-0812">Transmembrane</keyword>
<sequence length="695" mass="79541">MKVGALLIFLCFFLQGFGYQPLNIFQARVVPTDSTEIWLKWARDSTTLSTSQKINLFDKAIDLTKKNNPDSLFEISFAALTTGDSILFKEISKEVIKLSKALGQKESHGLAHWDLADFYKKAKPDSAYYHLQEAYGIFSNMEELDASISHYPGAILLDIGNLKDAIKDYVGAEKDIIEAIDYFNKVETRDRLFVTYNSLGIAQNGLNKFDKALEYHQKAKSYIRYARSNRKYRYELMNENNIAFIYLRKGDFKKAYELYSALEQKDSLLLKNPELYAKVLSSRTFADFKSGAQDFEGFERAFKRSNEILDSIGDTYSKARNYEYHAQVLAGKHDTLGAIKKALIGKDIAEETTNNDRLLSSLKLLTTLDKKNSANYAKAYFNLTEDLQQKERAIQDKFARIRMETDEIIEENEALAKQKQLYSAISLILLVLGIGIFIIVSQRISNQKLKFKQKEQNSNQEIYNLMLSQHGKLEEGKKTEKKRISEELHDGILGQMLGIRLILSGLNERADEKAIEQRAELIQKLQELEEEVRTISHELNESAYEKVHEFMISIQELIQTVKKSTEADIELDYSKSYAWDILNGDTKINIYRIVQECLQNCIKHSKCKNIQVNFKSSEKMLNLTVADDGIGFDSTKEKKGIGLKNIISRVKKIDGSLKVNSIPNKGTKINIEFPVERVDLDNPKPHISRKTVQEV</sequence>
<dbReference type="PROSITE" id="PS50109">
    <property type="entry name" value="HIS_KIN"/>
    <property type="match status" value="1"/>
</dbReference>
<evidence type="ECO:0000256" key="10">
    <source>
        <dbReference type="SAM" id="Phobius"/>
    </source>
</evidence>
<dbReference type="Pfam" id="PF07730">
    <property type="entry name" value="HisKA_3"/>
    <property type="match status" value="1"/>
</dbReference>
<dbReference type="EC" id="2.7.13.3" evidence="2"/>
<evidence type="ECO:0000256" key="1">
    <source>
        <dbReference type="ARBA" id="ARBA00000085"/>
    </source>
</evidence>
<dbReference type="EMBL" id="JAVRHR010000002">
    <property type="protein sequence ID" value="MDT0607303.1"/>
    <property type="molecule type" value="Genomic_DNA"/>
</dbReference>
<comment type="caution">
    <text evidence="12">The sequence shown here is derived from an EMBL/GenBank/DDBJ whole genome shotgun (WGS) entry which is preliminary data.</text>
</comment>
<evidence type="ECO:0000256" key="6">
    <source>
        <dbReference type="ARBA" id="ARBA00022777"/>
    </source>
</evidence>
<keyword evidence="6 12" id="KW-0418">Kinase</keyword>
<evidence type="ECO:0000256" key="3">
    <source>
        <dbReference type="ARBA" id="ARBA00022553"/>
    </source>
</evidence>
<evidence type="ECO:0000256" key="4">
    <source>
        <dbReference type="ARBA" id="ARBA00022679"/>
    </source>
</evidence>
<dbReference type="SMART" id="SM00387">
    <property type="entry name" value="HATPase_c"/>
    <property type="match status" value="1"/>
</dbReference>
<name>A0ABU3ADW9_9FLAO</name>
<accession>A0ABU3ADW9</accession>
<dbReference type="Gene3D" id="3.30.565.10">
    <property type="entry name" value="Histidine kinase-like ATPase, C-terminal domain"/>
    <property type="match status" value="1"/>
</dbReference>
<dbReference type="InterPro" id="IPR005467">
    <property type="entry name" value="His_kinase_dom"/>
</dbReference>
<keyword evidence="10" id="KW-1133">Transmembrane helix</keyword>
<evidence type="ECO:0000256" key="8">
    <source>
        <dbReference type="ARBA" id="ARBA00023012"/>
    </source>
</evidence>
<evidence type="ECO:0000256" key="2">
    <source>
        <dbReference type="ARBA" id="ARBA00012438"/>
    </source>
</evidence>
<feature type="transmembrane region" description="Helical" evidence="10">
    <location>
        <begin position="421"/>
        <end position="440"/>
    </location>
</feature>
<keyword evidence="5" id="KW-0547">Nucleotide-binding</keyword>
<gene>
    <name evidence="12" type="ORF">RM706_09690</name>
</gene>
<reference evidence="12 13" key="1">
    <citation type="submission" date="2023-09" db="EMBL/GenBank/DDBJ databases">
        <authorList>
            <person name="Rey-Velasco X."/>
        </authorList>
    </citation>
    <scope>NUCLEOTIDE SEQUENCE [LARGE SCALE GENOMIC DNA]</scope>
    <source>
        <strain evidence="12 13">F388</strain>
    </source>
</reference>
<dbReference type="Gene3D" id="1.25.40.10">
    <property type="entry name" value="Tetratricopeptide repeat domain"/>
    <property type="match status" value="1"/>
</dbReference>
<proteinExistence type="predicted"/>
<dbReference type="SUPFAM" id="SSF48452">
    <property type="entry name" value="TPR-like"/>
    <property type="match status" value="1"/>
</dbReference>
<evidence type="ECO:0000256" key="7">
    <source>
        <dbReference type="ARBA" id="ARBA00022840"/>
    </source>
</evidence>
<feature type="coiled-coil region" evidence="9">
    <location>
        <begin position="511"/>
        <end position="545"/>
    </location>
</feature>
<keyword evidence="3" id="KW-0597">Phosphoprotein</keyword>
<evidence type="ECO:0000256" key="9">
    <source>
        <dbReference type="SAM" id="Coils"/>
    </source>
</evidence>
<evidence type="ECO:0000259" key="11">
    <source>
        <dbReference type="PROSITE" id="PS50109"/>
    </source>
</evidence>
<dbReference type="InterPro" id="IPR050482">
    <property type="entry name" value="Sensor_HK_TwoCompSys"/>
</dbReference>
<keyword evidence="7" id="KW-0067">ATP-binding</keyword>
<dbReference type="GO" id="GO:0016301">
    <property type="term" value="F:kinase activity"/>
    <property type="evidence" value="ECO:0007669"/>
    <property type="project" value="UniProtKB-KW"/>
</dbReference>
<dbReference type="RefSeq" id="WP_311350862.1">
    <property type="nucleotide sequence ID" value="NZ_JAVRHR010000002.1"/>
</dbReference>
<comment type="catalytic activity">
    <reaction evidence="1">
        <text>ATP + protein L-histidine = ADP + protein N-phospho-L-histidine.</text>
        <dbReference type="EC" id="2.7.13.3"/>
    </reaction>
</comment>
<dbReference type="Pfam" id="PF02518">
    <property type="entry name" value="HATPase_c"/>
    <property type="match status" value="1"/>
</dbReference>
<dbReference type="InterPro" id="IPR011990">
    <property type="entry name" value="TPR-like_helical_dom_sf"/>
</dbReference>
<protein>
    <recommendedName>
        <fullName evidence="2">histidine kinase</fullName>
        <ecNumber evidence="2">2.7.13.3</ecNumber>
    </recommendedName>
</protein>
<dbReference type="CDD" id="cd16917">
    <property type="entry name" value="HATPase_UhpB-NarQ-NarX-like"/>
    <property type="match status" value="1"/>
</dbReference>
<dbReference type="InterPro" id="IPR003594">
    <property type="entry name" value="HATPase_dom"/>
</dbReference>
<organism evidence="12 13">
    <name type="scientific">Croceitalea rosinachiae</name>
    <dbReference type="NCBI Taxonomy" id="3075596"/>
    <lineage>
        <taxon>Bacteria</taxon>
        <taxon>Pseudomonadati</taxon>
        <taxon>Bacteroidota</taxon>
        <taxon>Flavobacteriia</taxon>
        <taxon>Flavobacteriales</taxon>
        <taxon>Flavobacteriaceae</taxon>
        <taxon>Croceitalea</taxon>
    </lineage>
</organism>
<keyword evidence="10" id="KW-0472">Membrane</keyword>
<keyword evidence="13" id="KW-1185">Reference proteome</keyword>
<dbReference type="PANTHER" id="PTHR24421">
    <property type="entry name" value="NITRATE/NITRITE SENSOR PROTEIN NARX-RELATED"/>
    <property type="match status" value="1"/>
</dbReference>
<dbReference type="Gene3D" id="1.20.5.1930">
    <property type="match status" value="1"/>
</dbReference>
<dbReference type="InterPro" id="IPR011712">
    <property type="entry name" value="Sig_transdc_His_kin_sub3_dim/P"/>
</dbReference>
<dbReference type="PANTHER" id="PTHR24421:SF10">
    <property type="entry name" value="NITRATE_NITRITE SENSOR PROTEIN NARQ"/>
    <property type="match status" value="1"/>
</dbReference>
<evidence type="ECO:0000256" key="5">
    <source>
        <dbReference type="ARBA" id="ARBA00022741"/>
    </source>
</evidence>
<dbReference type="InterPro" id="IPR036890">
    <property type="entry name" value="HATPase_C_sf"/>
</dbReference>